<evidence type="ECO:0000313" key="3">
    <source>
        <dbReference type="Proteomes" id="UP001156641"/>
    </source>
</evidence>
<evidence type="ECO:0008006" key="4">
    <source>
        <dbReference type="Google" id="ProtNLM"/>
    </source>
</evidence>
<evidence type="ECO:0000256" key="1">
    <source>
        <dbReference type="SAM" id="MobiDB-lite"/>
    </source>
</evidence>
<sequence>MTEDTQPGANREVRPAAPTRTRKMRTVNNAAETKRLKTALFAALDRTGLNLKEIAEKCELESANRLYNLKNGHSEMLSVQTYLTLARHLNLPISELLGMPDRTPSTPASVRGSAAIQVTAERFARSFTFVRTATQEFYERHVEPNDPARNQAAKINLLSGFLRIDRGLEAVAQDITELLNQLREVVPELPPLPPL</sequence>
<organism evidence="2 3">
    <name type="scientific">Acidocella aquatica</name>
    <dbReference type="NCBI Taxonomy" id="1922313"/>
    <lineage>
        <taxon>Bacteria</taxon>
        <taxon>Pseudomonadati</taxon>
        <taxon>Pseudomonadota</taxon>
        <taxon>Alphaproteobacteria</taxon>
        <taxon>Acetobacterales</taxon>
        <taxon>Acidocellaceae</taxon>
        <taxon>Acidocella</taxon>
    </lineage>
</organism>
<keyword evidence="3" id="KW-1185">Reference proteome</keyword>
<dbReference type="InterPro" id="IPR010982">
    <property type="entry name" value="Lambda_DNA-bd_dom_sf"/>
</dbReference>
<dbReference type="SUPFAM" id="SSF47413">
    <property type="entry name" value="lambda repressor-like DNA-binding domains"/>
    <property type="match status" value="1"/>
</dbReference>
<proteinExistence type="predicted"/>
<gene>
    <name evidence="2" type="ORF">GCM10010909_14220</name>
</gene>
<evidence type="ECO:0000313" key="2">
    <source>
        <dbReference type="EMBL" id="GLR66742.1"/>
    </source>
</evidence>
<dbReference type="RefSeq" id="WP_284257447.1">
    <property type="nucleotide sequence ID" value="NZ_BSOS01000035.1"/>
</dbReference>
<feature type="region of interest" description="Disordered" evidence="1">
    <location>
        <begin position="1"/>
        <end position="23"/>
    </location>
</feature>
<dbReference type="Proteomes" id="UP001156641">
    <property type="component" value="Unassembled WGS sequence"/>
</dbReference>
<protein>
    <recommendedName>
        <fullName evidence="4">HTH cro/C1-type domain-containing protein</fullName>
    </recommendedName>
</protein>
<accession>A0ABQ6A834</accession>
<reference evidence="3" key="1">
    <citation type="journal article" date="2019" name="Int. J. Syst. Evol. Microbiol.">
        <title>The Global Catalogue of Microorganisms (GCM) 10K type strain sequencing project: providing services to taxonomists for standard genome sequencing and annotation.</title>
        <authorList>
            <consortium name="The Broad Institute Genomics Platform"/>
            <consortium name="The Broad Institute Genome Sequencing Center for Infectious Disease"/>
            <person name="Wu L."/>
            <person name="Ma J."/>
        </authorList>
    </citation>
    <scope>NUCLEOTIDE SEQUENCE [LARGE SCALE GENOMIC DNA]</scope>
    <source>
        <strain evidence="3">NBRC 112502</strain>
    </source>
</reference>
<name>A0ABQ6A834_9PROT</name>
<comment type="caution">
    <text evidence="2">The sequence shown here is derived from an EMBL/GenBank/DDBJ whole genome shotgun (WGS) entry which is preliminary data.</text>
</comment>
<dbReference type="EMBL" id="BSOS01000035">
    <property type="protein sequence ID" value="GLR66742.1"/>
    <property type="molecule type" value="Genomic_DNA"/>
</dbReference>